<dbReference type="InterPro" id="IPR003439">
    <property type="entry name" value="ABC_transporter-like_ATP-bd"/>
</dbReference>
<evidence type="ECO:0000256" key="9">
    <source>
        <dbReference type="ARBA" id="ARBA00054718"/>
    </source>
</evidence>
<reference evidence="12 13" key="2">
    <citation type="submission" date="2019-08" db="EMBL/GenBank/DDBJ databases">
        <title>Amycolatopsis acidicola sp. nov., isolated from peat swamp forest soil.</title>
        <authorList>
            <person name="Srisuk N."/>
        </authorList>
    </citation>
    <scope>NUCLEOTIDE SEQUENCE [LARGE SCALE GENOMIC DNA]</scope>
    <source>
        <strain evidence="12 13">TBRC 6029</strain>
    </source>
</reference>
<keyword evidence="3" id="KW-1003">Cell membrane</keyword>
<dbReference type="InterPro" id="IPR017871">
    <property type="entry name" value="ABC_transporter-like_CS"/>
</dbReference>
<evidence type="ECO:0000256" key="6">
    <source>
        <dbReference type="ARBA" id="ARBA00022967"/>
    </source>
</evidence>
<feature type="domain" description="ABC transporter" evidence="11">
    <location>
        <begin position="7"/>
        <end position="246"/>
    </location>
</feature>
<dbReference type="SUPFAM" id="SSF55021">
    <property type="entry name" value="ACT-like"/>
    <property type="match status" value="1"/>
</dbReference>
<accession>A0A558A4C5</accession>
<keyword evidence="4" id="KW-0547">Nucleotide-binding</keyword>
<dbReference type="FunFam" id="3.40.50.300:FF:000056">
    <property type="entry name" value="Cell division ATP-binding protein FtsE"/>
    <property type="match status" value="1"/>
</dbReference>
<dbReference type="Pfam" id="PF09383">
    <property type="entry name" value="NIL"/>
    <property type="match status" value="1"/>
</dbReference>
<dbReference type="InterPro" id="IPR041701">
    <property type="entry name" value="MetN_ABC"/>
</dbReference>
<dbReference type="OrthoDB" id="4283894at2"/>
<evidence type="ECO:0000256" key="8">
    <source>
        <dbReference type="ARBA" id="ARBA00023136"/>
    </source>
</evidence>
<dbReference type="PROSITE" id="PS00211">
    <property type="entry name" value="ABC_TRANSPORTER_1"/>
    <property type="match status" value="1"/>
</dbReference>
<dbReference type="GO" id="GO:0005524">
    <property type="term" value="F:ATP binding"/>
    <property type="evidence" value="ECO:0007669"/>
    <property type="project" value="UniProtKB-KW"/>
</dbReference>
<evidence type="ECO:0000256" key="7">
    <source>
        <dbReference type="ARBA" id="ARBA00022970"/>
    </source>
</evidence>
<gene>
    <name evidence="12" type="ORF">FNH05_35195</name>
</gene>
<evidence type="ECO:0000256" key="2">
    <source>
        <dbReference type="ARBA" id="ARBA00022448"/>
    </source>
</evidence>
<keyword evidence="6" id="KW-1278">Translocase</keyword>
<evidence type="ECO:0000256" key="5">
    <source>
        <dbReference type="ARBA" id="ARBA00022840"/>
    </source>
</evidence>
<dbReference type="EMBL" id="VJWX01000664">
    <property type="protein sequence ID" value="TVT19096.1"/>
    <property type="molecule type" value="Genomic_DNA"/>
</dbReference>
<evidence type="ECO:0000256" key="1">
    <source>
        <dbReference type="ARBA" id="ARBA00005417"/>
    </source>
</evidence>
<dbReference type="GO" id="GO:0006865">
    <property type="term" value="P:amino acid transport"/>
    <property type="evidence" value="ECO:0007669"/>
    <property type="project" value="UniProtKB-KW"/>
</dbReference>
<comment type="caution">
    <text evidence="12">The sequence shown here is derived from an EMBL/GenBank/DDBJ whole genome shotgun (WGS) entry which is preliminary data.</text>
</comment>
<name>A0A558A4C5_9PSEU</name>
<dbReference type="Gene3D" id="3.40.50.300">
    <property type="entry name" value="P-loop containing nucleotide triphosphate hydrolases"/>
    <property type="match status" value="1"/>
</dbReference>
<protein>
    <submittedName>
        <fullName evidence="12">ATP-binding cassette domain-containing protein</fullName>
    </submittedName>
</protein>
<dbReference type="SMART" id="SM00382">
    <property type="entry name" value="AAA"/>
    <property type="match status" value="1"/>
</dbReference>
<dbReference type="InterPro" id="IPR045865">
    <property type="entry name" value="ACT-like_dom_sf"/>
</dbReference>
<dbReference type="PANTHER" id="PTHR43166:SF30">
    <property type="entry name" value="METHIONINE IMPORT ATP-BINDING PROTEIN METN"/>
    <property type="match status" value="1"/>
</dbReference>
<dbReference type="InterPro" id="IPR050086">
    <property type="entry name" value="MetN_ABC_transporter-like"/>
</dbReference>
<dbReference type="Pfam" id="PF00005">
    <property type="entry name" value="ABC_tran"/>
    <property type="match status" value="1"/>
</dbReference>
<dbReference type="SMART" id="SM00930">
    <property type="entry name" value="NIL"/>
    <property type="match status" value="1"/>
</dbReference>
<proteinExistence type="inferred from homology"/>
<dbReference type="PROSITE" id="PS50893">
    <property type="entry name" value="ABC_TRANSPORTER_2"/>
    <property type="match status" value="1"/>
</dbReference>
<evidence type="ECO:0000313" key="13">
    <source>
        <dbReference type="Proteomes" id="UP000320011"/>
    </source>
</evidence>
<organism evidence="12 13">
    <name type="scientific">Amycolatopsis rhizosphaerae</name>
    <dbReference type="NCBI Taxonomy" id="2053003"/>
    <lineage>
        <taxon>Bacteria</taxon>
        <taxon>Bacillati</taxon>
        <taxon>Actinomycetota</taxon>
        <taxon>Actinomycetes</taxon>
        <taxon>Pseudonocardiales</taxon>
        <taxon>Pseudonocardiaceae</taxon>
        <taxon>Amycolatopsis</taxon>
    </lineage>
</organism>
<keyword evidence="5 12" id="KW-0067">ATP-binding</keyword>
<evidence type="ECO:0000259" key="11">
    <source>
        <dbReference type="PROSITE" id="PS50893"/>
    </source>
</evidence>
<dbReference type="SUPFAM" id="SSF52540">
    <property type="entry name" value="P-loop containing nucleoside triphosphate hydrolases"/>
    <property type="match status" value="1"/>
</dbReference>
<evidence type="ECO:0000256" key="3">
    <source>
        <dbReference type="ARBA" id="ARBA00022475"/>
    </source>
</evidence>
<dbReference type="RefSeq" id="WP_144593165.1">
    <property type="nucleotide sequence ID" value="NZ_VJWX01000664.1"/>
</dbReference>
<comment type="function">
    <text evidence="9">Part of the ABC transporter FtsEX involved in cellular division. Has ATPase activity.</text>
</comment>
<dbReference type="AlphaFoldDB" id="A0A558A4C5"/>
<dbReference type="Gene3D" id="3.30.70.260">
    <property type="match status" value="1"/>
</dbReference>
<keyword evidence="8" id="KW-0472">Membrane</keyword>
<dbReference type="GO" id="GO:0016887">
    <property type="term" value="F:ATP hydrolysis activity"/>
    <property type="evidence" value="ECO:0007669"/>
    <property type="project" value="InterPro"/>
</dbReference>
<evidence type="ECO:0000313" key="12">
    <source>
        <dbReference type="EMBL" id="TVT19096.1"/>
    </source>
</evidence>
<dbReference type="Proteomes" id="UP000320011">
    <property type="component" value="Unassembled WGS sequence"/>
</dbReference>
<evidence type="ECO:0000256" key="10">
    <source>
        <dbReference type="ARBA" id="ARBA00063837"/>
    </source>
</evidence>
<keyword evidence="13" id="KW-1185">Reference proteome</keyword>
<keyword evidence="2" id="KW-0813">Transport</keyword>
<sequence length="343" mass="36681">MTGAPLIEFQHVTKTFTGGGRAVTAVDDVDLRIEAGRIFGIIGYSGAGKSTLVRLINALEPVTSGRVLIDGVDLGTLKERQLRQVRAGIGMVFQQFNLLASRTVFGNVAYPLKIAGWKREQRRSRVAELLGFVGIADKAWNYPDQLSGGQKQRVGIARALATNPKILLADEATSALDPDTTGEVLRLLKRVNTELGVTIVVITHEMDVVREIADHVAVLDGGKVVEHGSTYDVFSAPKTGTAQRFAGTLLRDTPQGDDLDRIRARHGGRLVSARVRDGGGLGAVLSDALGRHGVRFEIVYGGITALSGRSFGGLTLELIGEPSAVDALIAELRDTTEIEEIPA</sequence>
<keyword evidence="7" id="KW-0029">Amino-acid transport</keyword>
<comment type="subunit">
    <text evidence="10">Homodimer. Forms a membrane-associated complex with FtsX.</text>
</comment>
<dbReference type="InterPro" id="IPR003593">
    <property type="entry name" value="AAA+_ATPase"/>
</dbReference>
<dbReference type="InterPro" id="IPR027417">
    <property type="entry name" value="P-loop_NTPase"/>
</dbReference>
<comment type="similarity">
    <text evidence="1">Belongs to the ABC transporter superfamily.</text>
</comment>
<dbReference type="CDD" id="cd03258">
    <property type="entry name" value="ABC_MetN_methionine_transporter"/>
    <property type="match status" value="1"/>
</dbReference>
<reference evidence="12 13" key="1">
    <citation type="submission" date="2019-07" db="EMBL/GenBank/DDBJ databases">
        <authorList>
            <person name="Duangmal K."/>
            <person name="Teo W.F.A."/>
        </authorList>
    </citation>
    <scope>NUCLEOTIDE SEQUENCE [LARGE SCALE GENOMIC DNA]</scope>
    <source>
        <strain evidence="12 13">TBRC 6029</strain>
    </source>
</reference>
<evidence type="ECO:0000256" key="4">
    <source>
        <dbReference type="ARBA" id="ARBA00022741"/>
    </source>
</evidence>
<dbReference type="GO" id="GO:0005886">
    <property type="term" value="C:plasma membrane"/>
    <property type="evidence" value="ECO:0007669"/>
    <property type="project" value="UniProtKB-ARBA"/>
</dbReference>
<dbReference type="InterPro" id="IPR018449">
    <property type="entry name" value="NIL_domain"/>
</dbReference>
<dbReference type="PANTHER" id="PTHR43166">
    <property type="entry name" value="AMINO ACID IMPORT ATP-BINDING PROTEIN"/>
    <property type="match status" value="1"/>
</dbReference>